<evidence type="ECO:0000313" key="1">
    <source>
        <dbReference type="EMBL" id="CAH2102595.1"/>
    </source>
</evidence>
<comment type="caution">
    <text evidence="1">The sequence shown here is derived from an EMBL/GenBank/DDBJ whole genome shotgun (WGS) entry which is preliminary data.</text>
</comment>
<dbReference type="AlphaFoldDB" id="A0AAU9UT76"/>
<name>A0AAU9UT76_EUPED</name>
<reference evidence="1" key="1">
    <citation type="submission" date="2022-03" db="EMBL/GenBank/DDBJ databases">
        <authorList>
            <person name="Tunstrom K."/>
        </authorList>
    </citation>
    <scope>NUCLEOTIDE SEQUENCE</scope>
</reference>
<evidence type="ECO:0000313" key="2">
    <source>
        <dbReference type="Proteomes" id="UP001153954"/>
    </source>
</evidence>
<sequence>MRDLHQLSQGNRVENGASCLANTIRPSLRRRLDVTPFQPIRSKNDKCLSRQPSDSSPNLFVSTYFILFVEEPEFTDVIQNVTVPAGRSVRLACSVKNLGSYKETELNEVRHLGDDYFSRYRMTPVTDKQGELTTGSLP</sequence>
<gene>
    <name evidence="1" type="ORF">EEDITHA_LOCUS17200</name>
</gene>
<accession>A0AAU9UT76</accession>
<proteinExistence type="predicted"/>
<dbReference type="Proteomes" id="UP001153954">
    <property type="component" value="Unassembled WGS sequence"/>
</dbReference>
<dbReference type="EMBL" id="CAKOGL010000025">
    <property type="protein sequence ID" value="CAH2102595.1"/>
    <property type="molecule type" value="Genomic_DNA"/>
</dbReference>
<organism evidence="1 2">
    <name type="scientific">Euphydryas editha</name>
    <name type="common">Edith's checkerspot</name>
    <dbReference type="NCBI Taxonomy" id="104508"/>
    <lineage>
        <taxon>Eukaryota</taxon>
        <taxon>Metazoa</taxon>
        <taxon>Ecdysozoa</taxon>
        <taxon>Arthropoda</taxon>
        <taxon>Hexapoda</taxon>
        <taxon>Insecta</taxon>
        <taxon>Pterygota</taxon>
        <taxon>Neoptera</taxon>
        <taxon>Endopterygota</taxon>
        <taxon>Lepidoptera</taxon>
        <taxon>Glossata</taxon>
        <taxon>Ditrysia</taxon>
        <taxon>Papilionoidea</taxon>
        <taxon>Nymphalidae</taxon>
        <taxon>Nymphalinae</taxon>
        <taxon>Euphydryas</taxon>
    </lineage>
</organism>
<protein>
    <submittedName>
        <fullName evidence="1">Uncharacterized protein</fullName>
    </submittedName>
</protein>
<keyword evidence="2" id="KW-1185">Reference proteome</keyword>